<protein>
    <submittedName>
        <fullName evidence="1">Uncharacterized protein</fullName>
    </submittedName>
</protein>
<sequence length="90" mass="10172">MKVLWQSGIDRPDGVVCRCFVRPLVALAKGAKRVFALFMLLGSFGQNEELRVQRFRGELGRTAQRFKFSFLHPSLTTGSHELVSTAQDFI</sequence>
<evidence type="ECO:0000313" key="1">
    <source>
        <dbReference type="EMBL" id="PRX39567.1"/>
    </source>
</evidence>
<dbReference type="RefSeq" id="WP_106345992.1">
    <property type="nucleotide sequence ID" value="NZ_PVNE01000023.1"/>
</dbReference>
<organism evidence="1 2">
    <name type="scientific">Planifilum fimeticola</name>
    <dbReference type="NCBI Taxonomy" id="201975"/>
    <lineage>
        <taxon>Bacteria</taxon>
        <taxon>Bacillati</taxon>
        <taxon>Bacillota</taxon>
        <taxon>Bacilli</taxon>
        <taxon>Bacillales</taxon>
        <taxon>Thermoactinomycetaceae</taxon>
        <taxon>Planifilum</taxon>
    </lineage>
</organism>
<evidence type="ECO:0000313" key="2">
    <source>
        <dbReference type="Proteomes" id="UP000237797"/>
    </source>
</evidence>
<comment type="caution">
    <text evidence="1">The sequence shown here is derived from an EMBL/GenBank/DDBJ whole genome shotgun (WGS) entry which is preliminary data.</text>
</comment>
<dbReference type="Proteomes" id="UP000237797">
    <property type="component" value="Unassembled WGS sequence"/>
</dbReference>
<proteinExistence type="predicted"/>
<keyword evidence="2" id="KW-1185">Reference proteome</keyword>
<dbReference type="EMBL" id="PVNE01000023">
    <property type="protein sequence ID" value="PRX39567.1"/>
    <property type="molecule type" value="Genomic_DNA"/>
</dbReference>
<dbReference type="AlphaFoldDB" id="A0A2T0LC60"/>
<name>A0A2T0LC60_9BACL</name>
<reference evidence="1 2" key="1">
    <citation type="submission" date="2018-03" db="EMBL/GenBank/DDBJ databases">
        <title>Genomic Encyclopedia of Archaeal and Bacterial Type Strains, Phase II (KMG-II): from individual species to whole genera.</title>
        <authorList>
            <person name="Goeker M."/>
        </authorList>
    </citation>
    <scope>NUCLEOTIDE SEQUENCE [LARGE SCALE GENOMIC DNA]</scope>
    <source>
        <strain evidence="1 2">DSM 44946</strain>
    </source>
</reference>
<accession>A0A2T0LC60</accession>
<gene>
    <name evidence="1" type="ORF">CLV97_12320</name>
</gene>